<evidence type="ECO:0000256" key="2">
    <source>
        <dbReference type="ARBA" id="ARBA00023172"/>
    </source>
</evidence>
<dbReference type="InterPro" id="IPR002104">
    <property type="entry name" value="Integrase_catalytic"/>
</dbReference>
<dbReference type="GO" id="GO:0015074">
    <property type="term" value="P:DNA integration"/>
    <property type="evidence" value="ECO:0007669"/>
    <property type="project" value="InterPro"/>
</dbReference>
<dbReference type="PANTHER" id="PTHR30349">
    <property type="entry name" value="PHAGE INTEGRASE-RELATED"/>
    <property type="match status" value="1"/>
</dbReference>
<dbReference type="InterPro" id="IPR044068">
    <property type="entry name" value="CB"/>
</dbReference>
<dbReference type="AlphaFoldDB" id="A0A0F9FD93"/>
<feature type="domain" description="Core-binding (CB)" evidence="4">
    <location>
        <begin position="193"/>
        <end position="278"/>
    </location>
</feature>
<dbReference type="PROSITE" id="PS51900">
    <property type="entry name" value="CB"/>
    <property type="match status" value="1"/>
</dbReference>
<accession>A0A0F9FD93</accession>
<dbReference type="GO" id="GO:0003677">
    <property type="term" value="F:DNA binding"/>
    <property type="evidence" value="ECO:0007669"/>
    <property type="project" value="UniProtKB-KW"/>
</dbReference>
<feature type="non-terminal residue" evidence="5">
    <location>
        <position position="433"/>
    </location>
</feature>
<protein>
    <recommendedName>
        <fullName evidence="6">Core-binding (CB) domain-containing protein</fullName>
    </recommendedName>
</protein>
<evidence type="ECO:0000313" key="5">
    <source>
        <dbReference type="EMBL" id="KKL84349.1"/>
    </source>
</evidence>
<dbReference type="Gene3D" id="1.10.443.10">
    <property type="entry name" value="Intergrase catalytic core"/>
    <property type="match status" value="1"/>
</dbReference>
<proteinExistence type="predicted"/>
<dbReference type="PROSITE" id="PS51898">
    <property type="entry name" value="TYR_RECOMBINASE"/>
    <property type="match status" value="1"/>
</dbReference>
<organism evidence="5">
    <name type="scientific">marine sediment metagenome</name>
    <dbReference type="NCBI Taxonomy" id="412755"/>
    <lineage>
        <taxon>unclassified sequences</taxon>
        <taxon>metagenomes</taxon>
        <taxon>ecological metagenomes</taxon>
    </lineage>
</organism>
<dbReference type="InterPro" id="IPR011010">
    <property type="entry name" value="DNA_brk_join_enz"/>
</dbReference>
<gene>
    <name evidence="5" type="ORF">LCGC14_1965630</name>
</gene>
<keyword evidence="2" id="KW-0233">DNA recombination</keyword>
<evidence type="ECO:0000256" key="1">
    <source>
        <dbReference type="ARBA" id="ARBA00023125"/>
    </source>
</evidence>
<evidence type="ECO:0000259" key="4">
    <source>
        <dbReference type="PROSITE" id="PS51900"/>
    </source>
</evidence>
<comment type="caution">
    <text evidence="5">The sequence shown here is derived from an EMBL/GenBank/DDBJ whole genome shotgun (WGS) entry which is preliminary data.</text>
</comment>
<dbReference type="InterPro" id="IPR050090">
    <property type="entry name" value="Tyrosine_recombinase_XerCD"/>
</dbReference>
<name>A0A0F9FD93_9ZZZZ</name>
<sequence>MAIEVNYRQATRLFLSHLQKNNMTDRLLESYKQTLGGSFKRLIGSELRVYPLSPDKIRERYPKTRQYSFAYSAQNFLSFIKSNPNLLKASFGQAIAELLEHLSELSTIAKQDIKNHLFKIISLDIDDLSVSQIPEKIIRNCMKKSSERKFKRGKRFFKFLIHSNLLNSKHLPVYTSKIIRFIEHRGDSAADRLELKQACRIYIKHLTQETRLHDGAVSSKYYHILAFAQFIGNKKKINLISRDDILCYLNHLELKRGYSQESKTAVLTTIRSFFTLFAAQGLVKANTTANIKIKKVKKIDKPALSEEELTAIFSAAYLKYQPYDGIIPADSRVTLARWLASRDWAIICLLICTGLRRKEIASLKTDSIDFRQRVIRIAGKGDNNYQVRERIIPVTEPIALSAVEIYLSLRPKSIFDYLFLNINFEPLKTYGFV</sequence>
<dbReference type="Pfam" id="PF00589">
    <property type="entry name" value="Phage_integrase"/>
    <property type="match status" value="1"/>
</dbReference>
<dbReference type="GO" id="GO:0006310">
    <property type="term" value="P:DNA recombination"/>
    <property type="evidence" value="ECO:0007669"/>
    <property type="project" value="UniProtKB-KW"/>
</dbReference>
<feature type="domain" description="Tyr recombinase" evidence="3">
    <location>
        <begin position="299"/>
        <end position="433"/>
    </location>
</feature>
<dbReference type="EMBL" id="LAZR01021722">
    <property type="protein sequence ID" value="KKL84349.1"/>
    <property type="molecule type" value="Genomic_DNA"/>
</dbReference>
<dbReference type="Gene3D" id="1.10.150.130">
    <property type="match status" value="1"/>
</dbReference>
<dbReference type="InterPro" id="IPR013762">
    <property type="entry name" value="Integrase-like_cat_sf"/>
</dbReference>
<dbReference type="SUPFAM" id="SSF56349">
    <property type="entry name" value="DNA breaking-rejoining enzymes"/>
    <property type="match status" value="1"/>
</dbReference>
<keyword evidence="1" id="KW-0238">DNA-binding</keyword>
<dbReference type="InterPro" id="IPR010998">
    <property type="entry name" value="Integrase_recombinase_N"/>
</dbReference>
<evidence type="ECO:0000259" key="3">
    <source>
        <dbReference type="PROSITE" id="PS51898"/>
    </source>
</evidence>
<reference evidence="5" key="1">
    <citation type="journal article" date="2015" name="Nature">
        <title>Complex archaea that bridge the gap between prokaryotes and eukaryotes.</title>
        <authorList>
            <person name="Spang A."/>
            <person name="Saw J.H."/>
            <person name="Jorgensen S.L."/>
            <person name="Zaremba-Niedzwiedzka K."/>
            <person name="Martijn J."/>
            <person name="Lind A.E."/>
            <person name="van Eijk R."/>
            <person name="Schleper C."/>
            <person name="Guy L."/>
            <person name="Ettema T.J."/>
        </authorList>
    </citation>
    <scope>NUCLEOTIDE SEQUENCE</scope>
</reference>
<evidence type="ECO:0008006" key="6">
    <source>
        <dbReference type="Google" id="ProtNLM"/>
    </source>
</evidence>
<dbReference type="PANTHER" id="PTHR30349:SF81">
    <property type="entry name" value="TYROSINE RECOMBINASE XERC"/>
    <property type="match status" value="1"/>
</dbReference>